<evidence type="ECO:0000259" key="4">
    <source>
        <dbReference type="PROSITE" id="PS50835"/>
    </source>
</evidence>
<evidence type="ECO:0000313" key="6">
    <source>
        <dbReference type="WBParaSite" id="scaffold8677_cov199.g13267"/>
    </source>
</evidence>
<dbReference type="InterPro" id="IPR032675">
    <property type="entry name" value="LRR_dom_sf"/>
</dbReference>
<dbReference type="InterPro" id="IPR001611">
    <property type="entry name" value="Leu-rich_rpt"/>
</dbReference>
<name>A0A915NBM0_MELJA</name>
<dbReference type="InterPro" id="IPR003591">
    <property type="entry name" value="Leu-rich_rpt_typical-subtyp"/>
</dbReference>
<dbReference type="AlphaFoldDB" id="A0A915NBM0"/>
<dbReference type="WBParaSite" id="scaffold8677_cov199.g13267">
    <property type="protein sequence ID" value="scaffold8677_cov199.g13267"/>
    <property type="gene ID" value="scaffold8677_cov199.g13267"/>
</dbReference>
<dbReference type="InterPro" id="IPR007110">
    <property type="entry name" value="Ig-like_dom"/>
</dbReference>
<dbReference type="SUPFAM" id="SSF52058">
    <property type="entry name" value="L domain-like"/>
    <property type="match status" value="1"/>
</dbReference>
<organism evidence="5 6">
    <name type="scientific">Meloidogyne javanica</name>
    <name type="common">Root-knot nematode worm</name>
    <dbReference type="NCBI Taxonomy" id="6303"/>
    <lineage>
        <taxon>Eukaryota</taxon>
        <taxon>Metazoa</taxon>
        <taxon>Ecdysozoa</taxon>
        <taxon>Nematoda</taxon>
        <taxon>Chromadorea</taxon>
        <taxon>Rhabditida</taxon>
        <taxon>Tylenchina</taxon>
        <taxon>Tylenchomorpha</taxon>
        <taxon>Tylenchoidea</taxon>
        <taxon>Meloidogynidae</taxon>
        <taxon>Meloidogyninae</taxon>
        <taxon>Meloidogyne</taxon>
        <taxon>Meloidogyne incognita group</taxon>
    </lineage>
</organism>
<dbReference type="PROSITE" id="PS51450">
    <property type="entry name" value="LRR"/>
    <property type="match status" value="2"/>
</dbReference>
<dbReference type="SMART" id="SM00369">
    <property type="entry name" value="LRR_TYP"/>
    <property type="match status" value="7"/>
</dbReference>
<evidence type="ECO:0000256" key="2">
    <source>
        <dbReference type="ARBA" id="ARBA00022729"/>
    </source>
</evidence>
<accession>A0A915NBM0</accession>
<evidence type="ECO:0000256" key="1">
    <source>
        <dbReference type="ARBA" id="ARBA00022614"/>
    </source>
</evidence>
<reference evidence="6" key="1">
    <citation type="submission" date="2022-11" db="UniProtKB">
        <authorList>
            <consortium name="WormBaseParasite"/>
        </authorList>
    </citation>
    <scope>IDENTIFICATION</scope>
</reference>
<dbReference type="Pfam" id="PF13855">
    <property type="entry name" value="LRR_8"/>
    <property type="match status" value="1"/>
</dbReference>
<evidence type="ECO:0000313" key="5">
    <source>
        <dbReference type="Proteomes" id="UP000887561"/>
    </source>
</evidence>
<keyword evidence="3" id="KW-0677">Repeat</keyword>
<keyword evidence="2" id="KW-0732">Signal</keyword>
<dbReference type="PROSITE" id="PS50835">
    <property type="entry name" value="IG_LIKE"/>
    <property type="match status" value="1"/>
</dbReference>
<evidence type="ECO:0000256" key="3">
    <source>
        <dbReference type="ARBA" id="ARBA00022737"/>
    </source>
</evidence>
<dbReference type="Gene3D" id="3.80.10.10">
    <property type="entry name" value="Ribonuclease Inhibitor"/>
    <property type="match status" value="2"/>
</dbReference>
<keyword evidence="5" id="KW-1185">Reference proteome</keyword>
<dbReference type="Proteomes" id="UP000887561">
    <property type="component" value="Unplaced"/>
</dbReference>
<sequence>MGIFPRMEKLLVLNLRGNNLEHVGMDEKSFREPSGDTIRSQFPSLISLDLSENKITTINEHMLRDSPAIEELDLSHNLLSVAQSSSFFAAQKLKSLNLSHNRLHRFDYDSFSPLFQLESLDLSYNNFSTIPADLRQFVALRTLNFSGNPITKICEGEIVQPMLQNLDISNCPNLRLIEQRTFSFTPVLQFLKLANNSQLQYISPYAFQNSLLYELVISNNSLETIDNKILEQPTRLFISGNPLDCSCVEETFTNFTHKIVDLKEATCKARKSVYNQNLTSTLLLTTIIKSSFKSTQKCSNKPLILPFGNYLSANVGEYFSLYCAPRRLNEKSFLSWKLPNGTIVQSDEQIKDTVVFNIPTIIQSFTKDGTSTWIPFHKQRQRNPRFDTPTNSDRLRNIHNHQHQRERVQVTDEQLRFEVIMLEDAGEYICSVDGVEAKLNLSVHSPSIQIKPVEIGSHYVALIRALERVQLSLEIRDSITGQTGRITQLSLYNPWHSYNVVRLRPLTNYTICLVYSLRSIEANNDVHSTNIDSSAKLLYKSCIDVKTLEQMGFW</sequence>
<dbReference type="InterPro" id="IPR026906">
    <property type="entry name" value="LRR_5"/>
</dbReference>
<dbReference type="Pfam" id="PF13306">
    <property type="entry name" value="LRR_5"/>
    <property type="match status" value="1"/>
</dbReference>
<dbReference type="PANTHER" id="PTHR24366:SF96">
    <property type="entry name" value="LEUCINE RICH REPEAT CONTAINING 53"/>
    <property type="match status" value="1"/>
</dbReference>
<proteinExistence type="predicted"/>
<feature type="domain" description="Ig-like" evidence="4">
    <location>
        <begin position="302"/>
        <end position="442"/>
    </location>
</feature>
<protein>
    <submittedName>
        <fullName evidence="6">Ig-like domain-containing protein</fullName>
    </submittedName>
</protein>
<dbReference type="PANTHER" id="PTHR24366">
    <property type="entry name" value="IG(IMMUNOGLOBULIN) AND LRR(LEUCINE RICH REPEAT) DOMAINS"/>
    <property type="match status" value="1"/>
</dbReference>
<keyword evidence="1" id="KW-0433">Leucine-rich repeat</keyword>